<protein>
    <submittedName>
        <fullName evidence="2">Actin family like protein</fullName>
    </submittedName>
</protein>
<proteinExistence type="inferred from homology"/>
<dbReference type="Gene3D" id="3.30.420.40">
    <property type="match status" value="2"/>
</dbReference>
<dbReference type="Pfam" id="PF00022">
    <property type="entry name" value="Actin"/>
    <property type="match status" value="2"/>
</dbReference>
<evidence type="ECO:0000313" key="3">
    <source>
        <dbReference type="Proteomes" id="UP001057375"/>
    </source>
</evidence>
<organism evidence="2 3">
    <name type="scientific">Aduncisulcus paluster</name>
    <dbReference type="NCBI Taxonomy" id="2918883"/>
    <lineage>
        <taxon>Eukaryota</taxon>
        <taxon>Metamonada</taxon>
        <taxon>Carpediemonas-like organisms</taxon>
        <taxon>Aduncisulcus</taxon>
    </lineage>
</organism>
<gene>
    <name evidence="2" type="ORF">ADUPG1_013190</name>
</gene>
<evidence type="ECO:0000313" key="2">
    <source>
        <dbReference type="EMBL" id="GKT25947.1"/>
    </source>
</evidence>
<name>A0ABQ5K221_9EUKA</name>
<comment type="caution">
    <text evidence="2">The sequence shown here is derived from an EMBL/GenBank/DDBJ whole genome shotgun (WGS) entry which is preliminary data.</text>
</comment>
<reference evidence="2" key="1">
    <citation type="submission" date="2022-03" db="EMBL/GenBank/DDBJ databases">
        <title>Draft genome sequence of Aduncisulcus paluster, a free-living microaerophilic Fornicata.</title>
        <authorList>
            <person name="Yuyama I."/>
            <person name="Kume K."/>
            <person name="Tamura T."/>
            <person name="Inagaki Y."/>
            <person name="Hashimoto T."/>
        </authorList>
    </citation>
    <scope>NUCLEOTIDE SEQUENCE</scope>
    <source>
        <strain evidence="2">NY0171</strain>
    </source>
</reference>
<dbReference type="InterPro" id="IPR043129">
    <property type="entry name" value="ATPase_NBD"/>
</dbReference>
<dbReference type="EMBL" id="BQXS01012625">
    <property type="protein sequence ID" value="GKT25947.1"/>
    <property type="molecule type" value="Genomic_DNA"/>
</dbReference>
<accession>A0ABQ5K221</accession>
<dbReference type="Proteomes" id="UP001057375">
    <property type="component" value="Unassembled WGS sequence"/>
</dbReference>
<dbReference type="SUPFAM" id="SSF53067">
    <property type="entry name" value="Actin-like ATPase domain"/>
    <property type="match status" value="2"/>
</dbReference>
<dbReference type="SMART" id="SM00268">
    <property type="entry name" value="ACTIN"/>
    <property type="match status" value="1"/>
</dbReference>
<sequence>MSYILPIILNPGCYSFKCGFAGSTTPKLIIKTLLGKQASKAGQGSSTLKRSVFFGEEAEKSSSAYGLTISRPYSSSGINWEDISSFYEHIISKLEVTPEHPFAISVPFLHADEFMKRSAEILFEKLRVPNVLFQPESVMSLASIGATTGLVVIMGYRSTSICPVFESYEMSHASRNISIGGHNVSNSLRSLMKEEDPTFSPSSVELELIKTMLGVCASSRATPHEAKPPSIEYELPDGKVIRLNDSRWKCVESFFPEYDVPPSSVRNSRLFIGRKEYKTIPECILGSILSLDIPYQKELTSCICLCGGSSMFPGLDDRIHGDLSLISDHLPTRPKVIAKPERDIASYMGISIYASVTHCFSKMAVSRKEYEERGSL</sequence>
<comment type="similarity">
    <text evidence="1">Belongs to the actin family.</text>
</comment>
<keyword evidence="3" id="KW-1185">Reference proteome</keyword>
<dbReference type="PANTHER" id="PTHR11937">
    <property type="entry name" value="ACTIN"/>
    <property type="match status" value="1"/>
</dbReference>
<dbReference type="Gene3D" id="3.90.640.10">
    <property type="entry name" value="Actin, Chain A, domain 4"/>
    <property type="match status" value="1"/>
</dbReference>
<evidence type="ECO:0000256" key="1">
    <source>
        <dbReference type="RuleBase" id="RU000487"/>
    </source>
</evidence>
<dbReference type="InterPro" id="IPR004000">
    <property type="entry name" value="Actin"/>
</dbReference>